<keyword evidence="3 7" id="KW-0378">Hydrolase</keyword>
<evidence type="ECO:0000313" key="11">
    <source>
        <dbReference type="EMBL" id="CAB0032614.1"/>
    </source>
</evidence>
<evidence type="ECO:0000259" key="9">
    <source>
        <dbReference type="PROSITE" id="PS51192"/>
    </source>
</evidence>
<dbReference type="OrthoDB" id="10487498at2759"/>
<dbReference type="InterPro" id="IPR050079">
    <property type="entry name" value="DEAD_box_RNA_helicase"/>
</dbReference>
<evidence type="ECO:0000256" key="1">
    <source>
        <dbReference type="ARBA" id="ARBA00012552"/>
    </source>
</evidence>
<dbReference type="PANTHER" id="PTHR47959:SF20">
    <property type="entry name" value="RNA HELICASE"/>
    <property type="match status" value="1"/>
</dbReference>
<feature type="domain" description="DEAD-box RNA helicase Q" evidence="10">
    <location>
        <begin position="23"/>
        <end position="51"/>
    </location>
</feature>
<dbReference type="SUPFAM" id="SSF52540">
    <property type="entry name" value="P-loop containing nucleoside triphosphate hydrolases"/>
    <property type="match status" value="1"/>
</dbReference>
<feature type="region of interest" description="Disordered" evidence="8">
    <location>
        <begin position="545"/>
        <end position="642"/>
    </location>
</feature>
<dbReference type="SMART" id="SM00487">
    <property type="entry name" value="DEXDc"/>
    <property type="match status" value="1"/>
</dbReference>
<keyword evidence="4 7" id="KW-0347">Helicase</keyword>
<gene>
    <name evidence="11" type="ORF">TBRA_LOCUS4544</name>
</gene>
<dbReference type="GO" id="GO:0003676">
    <property type="term" value="F:nucleic acid binding"/>
    <property type="evidence" value="ECO:0007669"/>
    <property type="project" value="InterPro"/>
</dbReference>
<sequence>MSESDSGDEHQLDNVQDDDEDPCTFADLGLIEVLCKKAEEMNWPKPTKIQREAIPHALKGKDIIALAETGSGKTAAFALPILQALLDRPHRFYALILTPTRELADQIRQQFEALGTSLGVTCAVIVGGVDMTQQAITLAKKPHIIIATPGRLVDHLENTKGFNLRALKFLVMDEADRILNMDFEDELDKILSIIPKELHRSFSRATALDQYESIRELPRVSAKKKLLIKMDNNGPDQKNHNDGARKSFDNEDEGEKIAQQTPPPLMIDEDSRVVAVIRNRVSPAREGQPLPVLVRTIEPLPDGGVPVRIANDIINGKYDDVQLSPPAPTEEAAAANPVIDPDQGAAASAAAAVQQEPDELVNLLTEDVTKNLSFESISSTSESENDGDEALPAQPLPRGSSPPPPPPSGAAGASNRLYDFPYPIVRSGRFTNLADVPRVMQEDTERALGEWECRDESSADECYRSVPAWQTRQRRPGNIAMTPPPISVDYDDDDEYRAYQRLATATPLLNVLDIRTTPRETTVTKTPFIPPRNPLLLMRPFADRTRIGTPPIDLRTRRAPLQTPMEDRDKKLAGTPPVDLKKTSRTPPPPPQQQQQQPRRLFGMDPPRSPGVLRTRIVSPLAPQRRHSQPSTAAPPLYAGLPPRRTSVPVRHLSGMANGTCDSNGSNGTGLAEGGWAARHACENEDCRSFWQHLQECGLQLPPGWYVMQHEDARGRPYAYVVQLDVGARDMVPNLARSIMIDQLGRMQYFMYGAPVDASDNSLPEELNDLASLNEIVDVFASMNHEF</sequence>
<dbReference type="GO" id="GO:0005524">
    <property type="term" value="F:ATP binding"/>
    <property type="evidence" value="ECO:0007669"/>
    <property type="project" value="UniProtKB-KW"/>
</dbReference>
<dbReference type="InterPro" id="IPR011545">
    <property type="entry name" value="DEAD/DEAH_box_helicase_dom"/>
</dbReference>
<dbReference type="PROSITE" id="PS00039">
    <property type="entry name" value="DEAD_ATP_HELICASE"/>
    <property type="match status" value="1"/>
</dbReference>
<dbReference type="GO" id="GO:0003724">
    <property type="term" value="F:RNA helicase activity"/>
    <property type="evidence" value="ECO:0007669"/>
    <property type="project" value="UniProtKB-EC"/>
</dbReference>
<feature type="short sequence motif" description="Q motif" evidence="6">
    <location>
        <begin position="23"/>
        <end position="51"/>
    </location>
</feature>
<evidence type="ECO:0000256" key="5">
    <source>
        <dbReference type="ARBA" id="ARBA00022840"/>
    </source>
</evidence>
<dbReference type="GO" id="GO:0005829">
    <property type="term" value="C:cytosol"/>
    <property type="evidence" value="ECO:0007669"/>
    <property type="project" value="TreeGrafter"/>
</dbReference>
<evidence type="ECO:0000256" key="6">
    <source>
        <dbReference type="PROSITE-ProRule" id="PRU00552"/>
    </source>
</evidence>
<evidence type="ECO:0000256" key="3">
    <source>
        <dbReference type="ARBA" id="ARBA00022801"/>
    </source>
</evidence>
<dbReference type="Pfam" id="PF00270">
    <property type="entry name" value="DEAD"/>
    <property type="match status" value="1"/>
</dbReference>
<evidence type="ECO:0000256" key="8">
    <source>
        <dbReference type="SAM" id="MobiDB-lite"/>
    </source>
</evidence>
<dbReference type="Gene3D" id="3.40.50.300">
    <property type="entry name" value="P-loop containing nucleotide triphosphate hydrolases"/>
    <property type="match status" value="1"/>
</dbReference>
<evidence type="ECO:0000313" key="12">
    <source>
        <dbReference type="Proteomes" id="UP000479190"/>
    </source>
</evidence>
<evidence type="ECO:0000259" key="10">
    <source>
        <dbReference type="PROSITE" id="PS51195"/>
    </source>
</evidence>
<feature type="region of interest" description="Disordered" evidence="8">
    <location>
        <begin position="1"/>
        <end position="20"/>
    </location>
</feature>
<evidence type="ECO:0000256" key="7">
    <source>
        <dbReference type="RuleBase" id="RU000492"/>
    </source>
</evidence>
<evidence type="ECO:0000256" key="2">
    <source>
        <dbReference type="ARBA" id="ARBA00022741"/>
    </source>
</evidence>
<evidence type="ECO:0000256" key="4">
    <source>
        <dbReference type="ARBA" id="ARBA00022806"/>
    </source>
</evidence>
<keyword evidence="12" id="KW-1185">Reference proteome</keyword>
<dbReference type="GO" id="GO:0010468">
    <property type="term" value="P:regulation of gene expression"/>
    <property type="evidence" value="ECO:0007669"/>
    <property type="project" value="UniProtKB-ARBA"/>
</dbReference>
<dbReference type="EC" id="3.6.4.13" evidence="1"/>
<name>A0A6H5I835_9HYME</name>
<dbReference type="Proteomes" id="UP000479190">
    <property type="component" value="Unassembled WGS sequence"/>
</dbReference>
<organism evidence="11 12">
    <name type="scientific">Trichogramma brassicae</name>
    <dbReference type="NCBI Taxonomy" id="86971"/>
    <lineage>
        <taxon>Eukaryota</taxon>
        <taxon>Metazoa</taxon>
        <taxon>Ecdysozoa</taxon>
        <taxon>Arthropoda</taxon>
        <taxon>Hexapoda</taxon>
        <taxon>Insecta</taxon>
        <taxon>Pterygota</taxon>
        <taxon>Neoptera</taxon>
        <taxon>Endopterygota</taxon>
        <taxon>Hymenoptera</taxon>
        <taxon>Apocrita</taxon>
        <taxon>Proctotrupomorpha</taxon>
        <taxon>Chalcidoidea</taxon>
        <taxon>Trichogrammatidae</taxon>
        <taxon>Trichogramma</taxon>
    </lineage>
</organism>
<feature type="compositionally biased region" description="Basic and acidic residues" evidence="8">
    <location>
        <begin position="237"/>
        <end position="249"/>
    </location>
</feature>
<dbReference type="PANTHER" id="PTHR47959">
    <property type="entry name" value="ATP-DEPENDENT RNA HELICASE RHLE-RELATED"/>
    <property type="match status" value="1"/>
</dbReference>
<dbReference type="GO" id="GO:0016787">
    <property type="term" value="F:hydrolase activity"/>
    <property type="evidence" value="ECO:0007669"/>
    <property type="project" value="UniProtKB-KW"/>
</dbReference>
<dbReference type="EMBL" id="CADCXV010000684">
    <property type="protein sequence ID" value="CAB0032614.1"/>
    <property type="molecule type" value="Genomic_DNA"/>
</dbReference>
<dbReference type="PROSITE" id="PS51195">
    <property type="entry name" value="Q_MOTIF"/>
    <property type="match status" value="1"/>
</dbReference>
<proteinExistence type="inferred from homology"/>
<dbReference type="InterPro" id="IPR027417">
    <property type="entry name" value="P-loop_NTPase"/>
</dbReference>
<dbReference type="InterPro" id="IPR014014">
    <property type="entry name" value="RNA_helicase_DEAD_Q_motif"/>
</dbReference>
<dbReference type="InterPro" id="IPR014001">
    <property type="entry name" value="Helicase_ATP-bd"/>
</dbReference>
<dbReference type="AlphaFoldDB" id="A0A6H5I835"/>
<keyword evidence="5 7" id="KW-0067">ATP-binding</keyword>
<accession>A0A6H5I835</accession>
<feature type="region of interest" description="Disordered" evidence="8">
    <location>
        <begin position="376"/>
        <end position="415"/>
    </location>
</feature>
<dbReference type="InterPro" id="IPR000629">
    <property type="entry name" value="RNA-helicase_DEAD-box_CS"/>
</dbReference>
<dbReference type="PROSITE" id="PS51192">
    <property type="entry name" value="HELICASE_ATP_BIND_1"/>
    <property type="match status" value="1"/>
</dbReference>
<protein>
    <recommendedName>
        <fullName evidence="1">RNA helicase</fullName>
        <ecNumber evidence="1">3.6.4.13</ecNumber>
    </recommendedName>
</protein>
<comment type="similarity">
    <text evidence="7">Belongs to the DEAD box helicase family.</text>
</comment>
<reference evidence="11 12" key="1">
    <citation type="submission" date="2020-02" db="EMBL/GenBank/DDBJ databases">
        <authorList>
            <person name="Ferguson B K."/>
        </authorList>
    </citation>
    <scope>NUCLEOTIDE SEQUENCE [LARGE SCALE GENOMIC DNA]</scope>
</reference>
<feature type="region of interest" description="Disordered" evidence="8">
    <location>
        <begin position="230"/>
        <end position="265"/>
    </location>
</feature>
<feature type="domain" description="Helicase ATP-binding" evidence="9">
    <location>
        <begin position="54"/>
        <end position="225"/>
    </location>
</feature>
<keyword evidence="2 7" id="KW-0547">Nucleotide-binding</keyword>